<protein>
    <submittedName>
        <fullName evidence="1">Uncharacterized protein</fullName>
    </submittedName>
</protein>
<dbReference type="EMBL" id="BEZZ01000475">
    <property type="protein sequence ID" value="GCC32969.1"/>
    <property type="molecule type" value="Genomic_DNA"/>
</dbReference>
<evidence type="ECO:0000313" key="2">
    <source>
        <dbReference type="Proteomes" id="UP000287033"/>
    </source>
</evidence>
<proteinExistence type="predicted"/>
<gene>
    <name evidence="1" type="ORF">chiPu_0011433</name>
</gene>
<evidence type="ECO:0000313" key="1">
    <source>
        <dbReference type="EMBL" id="GCC32969.1"/>
    </source>
</evidence>
<name>A0A401SRD9_CHIPU</name>
<reference evidence="1 2" key="1">
    <citation type="journal article" date="2018" name="Nat. Ecol. Evol.">
        <title>Shark genomes provide insights into elasmobranch evolution and the origin of vertebrates.</title>
        <authorList>
            <person name="Hara Y"/>
            <person name="Yamaguchi K"/>
            <person name="Onimaru K"/>
            <person name="Kadota M"/>
            <person name="Koyanagi M"/>
            <person name="Keeley SD"/>
            <person name="Tatsumi K"/>
            <person name="Tanaka K"/>
            <person name="Motone F"/>
            <person name="Kageyama Y"/>
            <person name="Nozu R"/>
            <person name="Adachi N"/>
            <person name="Nishimura O"/>
            <person name="Nakagawa R"/>
            <person name="Tanegashima C"/>
            <person name="Kiyatake I"/>
            <person name="Matsumoto R"/>
            <person name="Murakumo K"/>
            <person name="Nishida K"/>
            <person name="Terakita A"/>
            <person name="Kuratani S"/>
            <person name="Sato K"/>
            <person name="Hyodo S Kuraku.S."/>
        </authorList>
    </citation>
    <scope>NUCLEOTIDE SEQUENCE [LARGE SCALE GENOMIC DNA]</scope>
</reference>
<organism evidence="1 2">
    <name type="scientific">Chiloscyllium punctatum</name>
    <name type="common">Brownbanded bambooshark</name>
    <name type="synonym">Hemiscyllium punctatum</name>
    <dbReference type="NCBI Taxonomy" id="137246"/>
    <lineage>
        <taxon>Eukaryota</taxon>
        <taxon>Metazoa</taxon>
        <taxon>Chordata</taxon>
        <taxon>Craniata</taxon>
        <taxon>Vertebrata</taxon>
        <taxon>Chondrichthyes</taxon>
        <taxon>Elasmobranchii</taxon>
        <taxon>Galeomorphii</taxon>
        <taxon>Galeoidea</taxon>
        <taxon>Orectolobiformes</taxon>
        <taxon>Hemiscylliidae</taxon>
        <taxon>Chiloscyllium</taxon>
    </lineage>
</organism>
<accession>A0A401SRD9</accession>
<comment type="caution">
    <text evidence="1">The sequence shown here is derived from an EMBL/GenBank/DDBJ whole genome shotgun (WGS) entry which is preliminary data.</text>
</comment>
<dbReference type="OrthoDB" id="9972253at2759"/>
<dbReference type="Proteomes" id="UP000287033">
    <property type="component" value="Unassembled WGS sequence"/>
</dbReference>
<sequence>MLTTTDHIRIFLVTHLHAIPGHNNSSKNTSNLPLRDKWKKSPSQTFGCYKPKMPSQSTMNSDEIRKSLQAIFNDSNAAWAAESWMKLASEKDRQAVKKMIDYICSFSGKIAWKDTTGQSYISQALFRYIKPQFATSMIHWLQKAGREESTAMERLLRSLPSDLGYEQVQGPYFRLAKSARLWEMAPKPHSYDYQIHPEWVQAVTGDVNLRSHTFYSDLEANVEKTDRVYKTSPSNKITEFRKLSLSAKAFNVCVTICITKVVQ</sequence>
<keyword evidence="2" id="KW-1185">Reference proteome</keyword>
<dbReference type="AlphaFoldDB" id="A0A401SRD9"/>